<dbReference type="Gene3D" id="1.10.260.40">
    <property type="entry name" value="lambda repressor-like DNA-binding domains"/>
    <property type="match status" value="1"/>
</dbReference>
<dbReference type="GO" id="GO:0003677">
    <property type="term" value="F:DNA binding"/>
    <property type="evidence" value="ECO:0007669"/>
    <property type="project" value="InterPro"/>
</dbReference>
<evidence type="ECO:0000259" key="2">
    <source>
        <dbReference type="PROSITE" id="PS50943"/>
    </source>
</evidence>
<dbReference type="Proteomes" id="UP000248889">
    <property type="component" value="Unassembled WGS sequence"/>
</dbReference>
<dbReference type="EMBL" id="QKYN01000008">
    <property type="protein sequence ID" value="RAG87309.1"/>
    <property type="molecule type" value="Genomic_DNA"/>
</dbReference>
<evidence type="ECO:0000256" key="1">
    <source>
        <dbReference type="SAM" id="MobiDB-lite"/>
    </source>
</evidence>
<feature type="domain" description="HTH cro/C1-type" evidence="2">
    <location>
        <begin position="31"/>
        <end position="85"/>
    </location>
</feature>
<feature type="compositionally biased region" description="Basic and acidic residues" evidence="1">
    <location>
        <begin position="17"/>
        <end position="29"/>
    </location>
</feature>
<feature type="region of interest" description="Disordered" evidence="1">
    <location>
        <begin position="1"/>
        <end position="35"/>
    </location>
</feature>
<protein>
    <recommendedName>
        <fullName evidence="2">HTH cro/C1-type domain-containing protein</fullName>
    </recommendedName>
</protein>
<organism evidence="3 4">
    <name type="scientific">Streptacidiphilus pinicola</name>
    <dbReference type="NCBI Taxonomy" id="2219663"/>
    <lineage>
        <taxon>Bacteria</taxon>
        <taxon>Bacillati</taxon>
        <taxon>Actinomycetota</taxon>
        <taxon>Actinomycetes</taxon>
        <taxon>Kitasatosporales</taxon>
        <taxon>Streptomycetaceae</taxon>
        <taxon>Streptacidiphilus</taxon>
    </lineage>
</organism>
<evidence type="ECO:0000313" key="4">
    <source>
        <dbReference type="Proteomes" id="UP000248889"/>
    </source>
</evidence>
<dbReference type="AlphaFoldDB" id="A0A2X0KK24"/>
<comment type="caution">
    <text evidence="3">The sequence shown here is derived from an EMBL/GenBank/DDBJ whole genome shotgun (WGS) entry which is preliminary data.</text>
</comment>
<dbReference type="CDD" id="cd00093">
    <property type="entry name" value="HTH_XRE"/>
    <property type="match status" value="1"/>
</dbReference>
<dbReference type="InterPro" id="IPR010982">
    <property type="entry name" value="Lambda_DNA-bd_dom_sf"/>
</dbReference>
<gene>
    <name evidence="3" type="ORF">DN069_01925</name>
</gene>
<keyword evidence="4" id="KW-1185">Reference proteome</keyword>
<sequence length="93" mass="9898">MFAAASATARPAAEPSEAARHGRPGDPGRRITRRRRELGLSVAEVAQRAGMTPGFLDWVETRPAELAPGELARLAAALGTTRRELLGGDRAPR</sequence>
<name>A0A2X0KK24_9ACTN</name>
<dbReference type="RefSeq" id="WP_111498922.1">
    <property type="nucleotide sequence ID" value="NZ_QKYN01000008.1"/>
</dbReference>
<dbReference type="InterPro" id="IPR001387">
    <property type="entry name" value="Cro/C1-type_HTH"/>
</dbReference>
<reference evidence="3 4" key="1">
    <citation type="submission" date="2018-06" db="EMBL/GenBank/DDBJ databases">
        <title>Streptacidiphilus pinicola sp. nov., isolated from pine grove soil.</title>
        <authorList>
            <person name="Roh S.G."/>
            <person name="Park S."/>
            <person name="Kim M.-K."/>
            <person name="Yun B.-R."/>
            <person name="Park J."/>
            <person name="Kim M.J."/>
            <person name="Kim Y.S."/>
            <person name="Kim S.B."/>
        </authorList>
    </citation>
    <scope>NUCLEOTIDE SEQUENCE [LARGE SCALE GENOMIC DNA]</scope>
    <source>
        <strain evidence="3 4">MMS16-CNU450</strain>
    </source>
</reference>
<dbReference type="PROSITE" id="PS50943">
    <property type="entry name" value="HTH_CROC1"/>
    <property type="match status" value="1"/>
</dbReference>
<dbReference type="SMART" id="SM00530">
    <property type="entry name" value="HTH_XRE"/>
    <property type="match status" value="1"/>
</dbReference>
<feature type="compositionally biased region" description="Low complexity" evidence="1">
    <location>
        <begin position="1"/>
        <end position="16"/>
    </location>
</feature>
<accession>A0A2X0KK24</accession>
<dbReference type="SUPFAM" id="SSF47413">
    <property type="entry name" value="lambda repressor-like DNA-binding domains"/>
    <property type="match status" value="1"/>
</dbReference>
<proteinExistence type="predicted"/>
<evidence type="ECO:0000313" key="3">
    <source>
        <dbReference type="EMBL" id="RAG87309.1"/>
    </source>
</evidence>
<dbReference type="Pfam" id="PF13560">
    <property type="entry name" value="HTH_31"/>
    <property type="match status" value="1"/>
</dbReference>